<name>A0A023GD71_AMBTT</name>
<feature type="transmembrane region" description="Helical" evidence="14">
    <location>
        <begin position="160"/>
        <end position="181"/>
    </location>
</feature>
<keyword evidence="10" id="KW-0175">Coiled coil</keyword>
<evidence type="ECO:0000313" key="16">
    <source>
        <dbReference type="EMBL" id="JAC31814.1"/>
    </source>
</evidence>
<dbReference type="GO" id="GO:0005634">
    <property type="term" value="C:nucleus"/>
    <property type="evidence" value="ECO:0007669"/>
    <property type="project" value="UniProtKB-SubCell"/>
</dbReference>
<comment type="similarity">
    <text evidence="4">Belongs to the vezatin family.</text>
</comment>
<evidence type="ECO:0000256" key="11">
    <source>
        <dbReference type="ARBA" id="ARBA00023136"/>
    </source>
</evidence>
<reference evidence="16" key="1">
    <citation type="submission" date="2014-03" db="EMBL/GenBank/DDBJ databases">
        <title>The sialotranscriptome of Amblyomma triste, Amblyomma parvum and Amblyomma cajennense ticks, uncovered by 454-based RNA-seq.</title>
        <authorList>
            <person name="Garcia G.R."/>
            <person name="Gardinassi L.G."/>
            <person name="Ribeiro J.M."/>
            <person name="Anatriello E."/>
            <person name="Ferreira B.R."/>
            <person name="Moreira H.N."/>
            <person name="Mafra C."/>
            <person name="Olegario M.M."/>
            <person name="Szabo P.J."/>
            <person name="Miranda-Santos I.K."/>
            <person name="Maruyama S.R."/>
        </authorList>
    </citation>
    <scope>NUCLEOTIDE SEQUENCE</scope>
    <source>
        <strain evidence="16">Mato Grasso do Sul</strain>
        <tissue evidence="16">Salivary glands</tissue>
    </source>
</reference>
<evidence type="ECO:0000256" key="2">
    <source>
        <dbReference type="ARBA" id="ARBA00004536"/>
    </source>
</evidence>
<keyword evidence="11 14" id="KW-0472">Membrane</keyword>
<keyword evidence="6" id="KW-1003">Cell membrane</keyword>
<protein>
    <recommendedName>
        <fullName evidence="5">Vezatin</fullName>
    </recommendedName>
</protein>
<accession>A0A023GD71</accession>
<dbReference type="AlphaFoldDB" id="A0A023GD71"/>
<dbReference type="GO" id="GO:0017022">
    <property type="term" value="F:myosin binding"/>
    <property type="evidence" value="ECO:0007669"/>
    <property type="project" value="InterPro"/>
</dbReference>
<evidence type="ECO:0000256" key="13">
    <source>
        <dbReference type="SAM" id="MobiDB-lite"/>
    </source>
</evidence>
<feature type="domain" description="Myosin-binding" evidence="15">
    <location>
        <begin position="138"/>
        <end position="379"/>
    </location>
</feature>
<dbReference type="PANTHER" id="PTHR15989:SF5">
    <property type="entry name" value="VEZATIN"/>
    <property type="match status" value="1"/>
</dbReference>
<evidence type="ECO:0000256" key="6">
    <source>
        <dbReference type="ARBA" id="ARBA00022475"/>
    </source>
</evidence>
<evidence type="ECO:0000256" key="3">
    <source>
        <dbReference type="ARBA" id="ARBA00004651"/>
    </source>
</evidence>
<keyword evidence="9 14" id="KW-1133">Transmembrane helix</keyword>
<evidence type="ECO:0000256" key="9">
    <source>
        <dbReference type="ARBA" id="ARBA00022989"/>
    </source>
</evidence>
<evidence type="ECO:0000256" key="8">
    <source>
        <dbReference type="ARBA" id="ARBA00022949"/>
    </source>
</evidence>
<dbReference type="InterPro" id="IPR026858">
    <property type="entry name" value="Vezatin"/>
</dbReference>
<feature type="region of interest" description="Disordered" evidence="13">
    <location>
        <begin position="697"/>
        <end position="716"/>
    </location>
</feature>
<dbReference type="GO" id="GO:0005912">
    <property type="term" value="C:adherens junction"/>
    <property type="evidence" value="ECO:0007669"/>
    <property type="project" value="UniProtKB-SubCell"/>
</dbReference>
<organism evidence="16">
    <name type="scientific">Amblyomma triste</name>
    <name type="common">Neotropical tick</name>
    <dbReference type="NCBI Taxonomy" id="251400"/>
    <lineage>
        <taxon>Eukaryota</taxon>
        <taxon>Metazoa</taxon>
        <taxon>Ecdysozoa</taxon>
        <taxon>Arthropoda</taxon>
        <taxon>Chelicerata</taxon>
        <taxon>Arachnida</taxon>
        <taxon>Acari</taxon>
        <taxon>Parasitiformes</taxon>
        <taxon>Ixodida</taxon>
        <taxon>Ixodoidea</taxon>
        <taxon>Ixodidae</taxon>
        <taxon>Amblyomminae</taxon>
        <taxon>Amblyomma</taxon>
    </lineage>
</organism>
<keyword evidence="12" id="KW-0539">Nucleus</keyword>
<proteinExistence type="evidence at transcript level"/>
<dbReference type="Pfam" id="PF12632">
    <property type="entry name" value="Vezatin"/>
    <property type="match status" value="1"/>
</dbReference>
<evidence type="ECO:0000256" key="7">
    <source>
        <dbReference type="ARBA" id="ARBA00022692"/>
    </source>
</evidence>
<evidence type="ECO:0000256" key="4">
    <source>
        <dbReference type="ARBA" id="ARBA00007245"/>
    </source>
</evidence>
<evidence type="ECO:0000259" key="15">
    <source>
        <dbReference type="Pfam" id="PF12632"/>
    </source>
</evidence>
<feature type="compositionally biased region" description="Acidic residues" evidence="13">
    <location>
        <begin position="705"/>
        <end position="716"/>
    </location>
</feature>
<dbReference type="EMBL" id="GBBM01003604">
    <property type="protein sequence ID" value="JAC31814.1"/>
    <property type="molecule type" value="mRNA"/>
</dbReference>
<evidence type="ECO:0000256" key="5">
    <source>
        <dbReference type="ARBA" id="ARBA00018125"/>
    </source>
</evidence>
<evidence type="ECO:0000256" key="14">
    <source>
        <dbReference type="SAM" id="Phobius"/>
    </source>
</evidence>
<evidence type="ECO:0000256" key="1">
    <source>
        <dbReference type="ARBA" id="ARBA00004123"/>
    </source>
</evidence>
<feature type="transmembrane region" description="Helical" evidence="14">
    <location>
        <begin position="129"/>
        <end position="148"/>
    </location>
</feature>
<evidence type="ECO:0000256" key="12">
    <source>
        <dbReference type="ARBA" id="ARBA00023242"/>
    </source>
</evidence>
<evidence type="ECO:0000256" key="10">
    <source>
        <dbReference type="ARBA" id="ARBA00023054"/>
    </source>
</evidence>
<keyword evidence="7 14" id="KW-0812">Transmembrane</keyword>
<dbReference type="GO" id="GO:0098609">
    <property type="term" value="P:cell-cell adhesion"/>
    <property type="evidence" value="ECO:0007669"/>
    <property type="project" value="InterPro"/>
</dbReference>
<keyword evidence="8" id="KW-0965">Cell junction</keyword>
<dbReference type="GO" id="GO:0005886">
    <property type="term" value="C:plasma membrane"/>
    <property type="evidence" value="ECO:0007669"/>
    <property type="project" value="UniProtKB-SubCell"/>
</dbReference>
<dbReference type="PANTHER" id="PTHR15989">
    <property type="entry name" value="VEZATIN"/>
    <property type="match status" value="1"/>
</dbReference>
<sequence>MSEIDSEDDGVILPNSPLYAHLTEAGFQFPDTDPGSLKPADERSASLNKTCHLRRSSIVTFLPNVLTLFGGGLSRAKSAVLHLFHHFDGVPFLEKILESPCVDEEDQRFLRNLLEAQDLTIKKETQKSSFFICSIFAAVIVCLIARCLSAERETNAESVVLGFLACMLLLVAGTAVVKYCLLRQYRASIDRLLGTMQNVQAMIRKCLQIIQEAEVVARGFTLASHNVPLHRIEMNMLMPNLDPQRQCPELRRSVFLWTRELFLIGKTATVEAIESVPLEGELDVSTIYLACTAPEDINAELFAPLGRSLEEGTDNFSLSALKAMLYLMYIQQSEFLRRLSLCLIPGIKKSCLFDVFSMKTIVNDHGASIQAQLRNFSNAYQFYKSSQMTEELEKRPMRALQKGPHELHTAAHSLGLHLLAALKRTQAVEGITESIGEDTDIEPLEANLSCLLAEVKAELASSSCCLEEASMLLDKRLAPKLPAESTPLELPSPVASSGPVVVIKEDDVPVVEDEVFEAMLPDKAEPDDIENADEYDLSSEKMQREASAVVFKELKSVLVIKAKEHREREKNALARTGIEGGHFDKLGFVMPEAEGPPENIAHVGDCSPAHEDGTAARSTTPLHKTAMGDERSEELECHLSSGGEATKQEMSDASASTAAEYAPLPAERMCLPNPRNIALMAAIRSRQLAPMEVRTFENDVSSGSSEEDELECDATM</sequence>
<comment type="subcellular location">
    <subcellularLocation>
        <location evidence="2">Cell junction</location>
        <location evidence="2">Adherens junction</location>
    </subcellularLocation>
    <subcellularLocation>
        <location evidence="3">Cell membrane</location>
        <topology evidence="3">Multi-pass membrane protein</topology>
    </subcellularLocation>
    <subcellularLocation>
        <location evidence="1">Nucleus</location>
    </subcellularLocation>
</comment>
<dbReference type="InterPro" id="IPR026859">
    <property type="entry name" value="Myosin-bd"/>
</dbReference>